<organism evidence="2 3">
    <name type="scientific">Stieleria marina</name>
    <dbReference type="NCBI Taxonomy" id="1930275"/>
    <lineage>
        <taxon>Bacteria</taxon>
        <taxon>Pseudomonadati</taxon>
        <taxon>Planctomycetota</taxon>
        <taxon>Planctomycetia</taxon>
        <taxon>Pirellulales</taxon>
        <taxon>Pirellulaceae</taxon>
        <taxon>Stieleria</taxon>
    </lineage>
</organism>
<name>A0A517P250_9BACT</name>
<evidence type="ECO:0000313" key="3">
    <source>
        <dbReference type="Proteomes" id="UP000319817"/>
    </source>
</evidence>
<feature type="transmembrane region" description="Helical" evidence="1">
    <location>
        <begin position="6"/>
        <end position="34"/>
    </location>
</feature>
<gene>
    <name evidence="2" type="ORF">K239x_54800</name>
</gene>
<sequence length="40" mass="4396">MSPACFVFFFAYASITIAAYPVECGLAIVTIVLLNITRRI</sequence>
<keyword evidence="3" id="KW-1185">Reference proteome</keyword>
<evidence type="ECO:0000256" key="1">
    <source>
        <dbReference type="SAM" id="Phobius"/>
    </source>
</evidence>
<dbReference type="AlphaFoldDB" id="A0A517P250"/>
<keyword evidence="1" id="KW-1133">Transmembrane helix</keyword>
<keyword evidence="1" id="KW-0812">Transmembrane</keyword>
<dbReference type="Proteomes" id="UP000319817">
    <property type="component" value="Chromosome"/>
</dbReference>
<proteinExistence type="predicted"/>
<protein>
    <submittedName>
        <fullName evidence="2">Uncharacterized protein</fullName>
    </submittedName>
</protein>
<accession>A0A517P250</accession>
<dbReference type="EMBL" id="CP036526">
    <property type="protein sequence ID" value="QDT13462.1"/>
    <property type="molecule type" value="Genomic_DNA"/>
</dbReference>
<reference evidence="2 3" key="1">
    <citation type="submission" date="2019-02" db="EMBL/GenBank/DDBJ databases">
        <title>Deep-cultivation of Planctomycetes and their phenomic and genomic characterization uncovers novel biology.</title>
        <authorList>
            <person name="Wiegand S."/>
            <person name="Jogler M."/>
            <person name="Boedeker C."/>
            <person name="Pinto D."/>
            <person name="Vollmers J."/>
            <person name="Rivas-Marin E."/>
            <person name="Kohn T."/>
            <person name="Peeters S.H."/>
            <person name="Heuer A."/>
            <person name="Rast P."/>
            <person name="Oberbeckmann S."/>
            <person name="Bunk B."/>
            <person name="Jeske O."/>
            <person name="Meyerdierks A."/>
            <person name="Storesund J.E."/>
            <person name="Kallscheuer N."/>
            <person name="Luecker S."/>
            <person name="Lage O.M."/>
            <person name="Pohl T."/>
            <person name="Merkel B.J."/>
            <person name="Hornburger P."/>
            <person name="Mueller R.-W."/>
            <person name="Bruemmer F."/>
            <person name="Labrenz M."/>
            <person name="Spormann A.M."/>
            <person name="Op den Camp H."/>
            <person name="Overmann J."/>
            <person name="Amann R."/>
            <person name="Jetten M.S.M."/>
            <person name="Mascher T."/>
            <person name="Medema M.H."/>
            <person name="Devos D.P."/>
            <person name="Kaster A.-K."/>
            <person name="Ovreas L."/>
            <person name="Rohde M."/>
            <person name="Galperin M.Y."/>
            <person name="Jogler C."/>
        </authorList>
    </citation>
    <scope>NUCLEOTIDE SEQUENCE [LARGE SCALE GENOMIC DNA]</scope>
    <source>
        <strain evidence="2 3">K23_9</strain>
    </source>
</reference>
<keyword evidence="1" id="KW-0472">Membrane</keyword>
<evidence type="ECO:0000313" key="2">
    <source>
        <dbReference type="EMBL" id="QDT13462.1"/>
    </source>
</evidence>